<dbReference type="AlphaFoldDB" id="A0A9Q8YYP6"/>
<evidence type="ECO:0000259" key="1">
    <source>
        <dbReference type="Pfam" id="PF04233"/>
    </source>
</evidence>
<organism evidence="2 3">
    <name type="scientific">Bartonella taylorii</name>
    <dbReference type="NCBI Taxonomy" id="33046"/>
    <lineage>
        <taxon>Bacteria</taxon>
        <taxon>Pseudomonadati</taxon>
        <taxon>Pseudomonadota</taxon>
        <taxon>Alphaproteobacteria</taxon>
        <taxon>Hyphomicrobiales</taxon>
        <taxon>Bartonellaceae</taxon>
        <taxon>Bartonella</taxon>
    </lineage>
</organism>
<evidence type="ECO:0000313" key="2">
    <source>
        <dbReference type="EMBL" id="USP03553.1"/>
    </source>
</evidence>
<accession>A0A9Q8YYP6</accession>
<dbReference type="InterPro" id="IPR006528">
    <property type="entry name" value="Phage_head_morphogenesis_dom"/>
</dbReference>
<dbReference type="KEGG" id="btay:LAJ60_03820"/>
<gene>
    <name evidence="2" type="ORF">LAJ60_03820</name>
</gene>
<proteinExistence type="predicted"/>
<evidence type="ECO:0000313" key="3">
    <source>
        <dbReference type="Proteomes" id="UP001056980"/>
    </source>
</evidence>
<dbReference type="RefSeq" id="WP_252619795.1">
    <property type="nucleotide sequence ID" value="NZ_CP083444.1"/>
</dbReference>
<protein>
    <recommendedName>
        <fullName evidence="1">Phage head morphogenesis domain-containing protein</fullName>
    </recommendedName>
</protein>
<dbReference type="EMBL" id="CP083444">
    <property type="protein sequence ID" value="USP03553.1"/>
    <property type="molecule type" value="Genomic_DNA"/>
</dbReference>
<dbReference type="Pfam" id="PF04233">
    <property type="entry name" value="Phage_Mu_F"/>
    <property type="match status" value="1"/>
</dbReference>
<feature type="domain" description="Phage head morphogenesis" evidence="1">
    <location>
        <begin position="78"/>
        <end position="183"/>
    </location>
</feature>
<name>A0A9Q8YYP6_BARTA</name>
<sequence>MDEELFKTAPKEVIRYFEAKALVPSFDWRDVAPEEHAFSFTVAKSVGYDILDDFKRAVGEAIKHQVPFQDFQKNLMPILQEKGWWGKKTSIDPVSGEKSVVQLGSPRRLETVYWANTMSAHAAGEWERTQNNKEFLPYLTYALSSSEHKRLEHESWVGFTAPVDDPVWDWLYPPNGWRCKCSVRQVSRYEAEDLGYEEGAEPLQVEQKVWHNKRTGQVEKIPKGIDPGWHLNPGKYRAQNLNHFLSDKVSVMGDNDKRIAIEDIVGSPLLEAMFEGRLPRGFIPIAPIPQKVRDAFTTESSLLRLSSDSVKHILLEHQARDLHLDDFRGAIQTLIRPHGVIRRKDTQGVMFFGESGGSWWRFVVKWVASKQEWWLTSMHKKNLKEIGRLLDAAEKKGERLL</sequence>
<reference evidence="2" key="1">
    <citation type="journal article" date="2022" name="Proc. Natl. Acad. Sci. U.S.A.">
        <title>Identification of the Bartonella autotransporter CFA as a protective antigen and hypervariable target of neutralizing antibodies in mice.</title>
        <authorList>
            <person name="Siewert L.K."/>
            <person name="Korotaev A."/>
            <person name="Sedzicki J."/>
            <person name="Fromm K."/>
            <person name="Pinschewer D.D."/>
            <person name="Dehio C."/>
        </authorList>
    </citation>
    <scope>NUCLEOTIDE SEQUENCE</scope>
    <source>
        <strain evidence="2">IBS296</strain>
    </source>
</reference>
<dbReference type="Proteomes" id="UP001056980">
    <property type="component" value="Chromosome"/>
</dbReference>